<evidence type="ECO:0000256" key="4">
    <source>
        <dbReference type="ARBA" id="ARBA00022475"/>
    </source>
</evidence>
<dbReference type="InterPro" id="IPR016174">
    <property type="entry name" value="Di-haem_cyt_TM"/>
</dbReference>
<evidence type="ECO:0000313" key="16">
    <source>
        <dbReference type="Proteomes" id="UP000754644"/>
    </source>
</evidence>
<evidence type="ECO:0000256" key="1">
    <source>
        <dbReference type="ARBA" id="ARBA00001970"/>
    </source>
</evidence>
<keyword evidence="4" id="KW-1003">Cell membrane</keyword>
<evidence type="ECO:0000256" key="8">
    <source>
        <dbReference type="ARBA" id="ARBA00022982"/>
    </source>
</evidence>
<keyword evidence="3" id="KW-0813">Transport</keyword>
<evidence type="ECO:0000256" key="6">
    <source>
        <dbReference type="ARBA" id="ARBA00022692"/>
    </source>
</evidence>
<evidence type="ECO:0000256" key="11">
    <source>
        <dbReference type="ARBA" id="ARBA00023136"/>
    </source>
</evidence>
<dbReference type="PANTHER" id="PTHR30529">
    <property type="entry name" value="CYTOCHROME B561"/>
    <property type="match status" value="1"/>
</dbReference>
<proteinExistence type="inferred from homology"/>
<dbReference type="InterPro" id="IPR052168">
    <property type="entry name" value="Cytochrome_b561_oxidase"/>
</dbReference>
<evidence type="ECO:0000256" key="7">
    <source>
        <dbReference type="ARBA" id="ARBA00022723"/>
    </source>
</evidence>
<evidence type="ECO:0000256" key="9">
    <source>
        <dbReference type="ARBA" id="ARBA00022989"/>
    </source>
</evidence>
<evidence type="ECO:0000256" key="5">
    <source>
        <dbReference type="ARBA" id="ARBA00022617"/>
    </source>
</evidence>
<dbReference type="GO" id="GO:0005886">
    <property type="term" value="C:plasma membrane"/>
    <property type="evidence" value="ECO:0007669"/>
    <property type="project" value="UniProtKB-SubCell"/>
</dbReference>
<name>A0A973A7R8_9GAMM</name>
<keyword evidence="6 13" id="KW-0812">Transmembrane</keyword>
<dbReference type="InterPro" id="IPR011577">
    <property type="entry name" value="Cyt_b561_bac/Ni-Hgenase"/>
</dbReference>
<evidence type="ECO:0000256" key="2">
    <source>
        <dbReference type="ARBA" id="ARBA00004651"/>
    </source>
</evidence>
<feature type="transmembrane region" description="Helical" evidence="13">
    <location>
        <begin position="122"/>
        <end position="142"/>
    </location>
</feature>
<gene>
    <name evidence="15" type="ORF">HQ497_01290</name>
</gene>
<dbReference type="SUPFAM" id="SSF81342">
    <property type="entry name" value="Transmembrane di-heme cytochromes"/>
    <property type="match status" value="1"/>
</dbReference>
<dbReference type="GO" id="GO:0046872">
    <property type="term" value="F:metal ion binding"/>
    <property type="evidence" value="ECO:0007669"/>
    <property type="project" value="UniProtKB-KW"/>
</dbReference>
<dbReference type="AlphaFoldDB" id="A0A973A7R8"/>
<sequence length="173" mass="19484">MAIGITGMFCLGWWMVDLDYYDAWYQRGPNLHRSLGVVMMLVWLARLGWRWASVQPVMSGDRLQTRLASTLHWTFYVLIPLLGLSGYLITTADGRGVAVFDWFTIPASLTGVDNQEDLAGEIHWYLALSIIVGACLHSLAALKHEFIDRDGTLSKMLGRKVPDTKNVNPIEDE</sequence>
<comment type="cofactor">
    <cofactor evidence="1">
        <name>heme b</name>
        <dbReference type="ChEBI" id="CHEBI:60344"/>
    </cofactor>
</comment>
<dbReference type="EMBL" id="JABMOJ010000049">
    <property type="protein sequence ID" value="NQV63973.1"/>
    <property type="molecule type" value="Genomic_DNA"/>
</dbReference>
<keyword evidence="5" id="KW-0349">Heme</keyword>
<comment type="subcellular location">
    <subcellularLocation>
        <location evidence="2">Cell membrane</location>
        <topology evidence="2">Multi-pass membrane protein</topology>
    </subcellularLocation>
</comment>
<feature type="transmembrane region" description="Helical" evidence="13">
    <location>
        <begin position="70"/>
        <end position="89"/>
    </location>
</feature>
<dbReference type="GO" id="GO:0022904">
    <property type="term" value="P:respiratory electron transport chain"/>
    <property type="evidence" value="ECO:0007669"/>
    <property type="project" value="InterPro"/>
</dbReference>
<keyword evidence="8" id="KW-0249">Electron transport</keyword>
<evidence type="ECO:0000259" key="14">
    <source>
        <dbReference type="Pfam" id="PF01292"/>
    </source>
</evidence>
<dbReference type="Pfam" id="PF01292">
    <property type="entry name" value="Ni_hydr_CYTB"/>
    <property type="match status" value="1"/>
</dbReference>
<evidence type="ECO:0000313" key="15">
    <source>
        <dbReference type="EMBL" id="NQV63973.1"/>
    </source>
</evidence>
<evidence type="ECO:0000256" key="13">
    <source>
        <dbReference type="SAM" id="Phobius"/>
    </source>
</evidence>
<accession>A0A973A7R8</accession>
<keyword evidence="11 13" id="KW-0472">Membrane</keyword>
<keyword evidence="10" id="KW-0408">Iron</keyword>
<comment type="similarity">
    <text evidence="12">Belongs to the cytochrome b561 family.</text>
</comment>
<evidence type="ECO:0000256" key="12">
    <source>
        <dbReference type="ARBA" id="ARBA00037975"/>
    </source>
</evidence>
<feature type="domain" description="Cytochrome b561 bacterial/Ni-hydrogenase" evidence="14">
    <location>
        <begin position="1"/>
        <end position="158"/>
    </location>
</feature>
<dbReference type="PANTHER" id="PTHR30529:SF1">
    <property type="entry name" value="CYTOCHROME B561 HOMOLOG 2"/>
    <property type="match status" value="1"/>
</dbReference>
<organism evidence="15 16">
    <name type="scientific">SAR86 cluster bacterium</name>
    <dbReference type="NCBI Taxonomy" id="2030880"/>
    <lineage>
        <taxon>Bacteria</taxon>
        <taxon>Pseudomonadati</taxon>
        <taxon>Pseudomonadota</taxon>
        <taxon>Gammaproteobacteria</taxon>
        <taxon>SAR86 cluster</taxon>
    </lineage>
</organism>
<reference evidence="15" key="1">
    <citation type="submission" date="2020-05" db="EMBL/GenBank/DDBJ databases">
        <title>Sulfur intermediates as new biogeochemical hubs in an aquatic model microbial ecosystem.</title>
        <authorList>
            <person name="Vigneron A."/>
        </authorList>
    </citation>
    <scope>NUCLEOTIDE SEQUENCE</scope>
    <source>
        <strain evidence="15">Bin.250</strain>
    </source>
</reference>
<keyword evidence="9 13" id="KW-1133">Transmembrane helix</keyword>
<evidence type="ECO:0000256" key="3">
    <source>
        <dbReference type="ARBA" id="ARBA00022448"/>
    </source>
</evidence>
<evidence type="ECO:0000256" key="10">
    <source>
        <dbReference type="ARBA" id="ARBA00023004"/>
    </source>
</evidence>
<comment type="caution">
    <text evidence="15">The sequence shown here is derived from an EMBL/GenBank/DDBJ whole genome shotgun (WGS) entry which is preliminary data.</text>
</comment>
<dbReference type="GO" id="GO:0020037">
    <property type="term" value="F:heme binding"/>
    <property type="evidence" value="ECO:0007669"/>
    <property type="project" value="TreeGrafter"/>
</dbReference>
<keyword evidence="7" id="KW-0479">Metal-binding</keyword>
<dbReference type="Proteomes" id="UP000754644">
    <property type="component" value="Unassembled WGS sequence"/>
</dbReference>
<dbReference type="GO" id="GO:0009055">
    <property type="term" value="F:electron transfer activity"/>
    <property type="evidence" value="ECO:0007669"/>
    <property type="project" value="InterPro"/>
</dbReference>
<protein>
    <submittedName>
        <fullName evidence="15">Cytochrome b</fullName>
    </submittedName>
</protein>